<feature type="domain" description="DUF4097" evidence="2">
    <location>
        <begin position="135"/>
        <end position="239"/>
    </location>
</feature>
<dbReference type="Pfam" id="PF13349">
    <property type="entry name" value="DUF4097"/>
    <property type="match status" value="1"/>
</dbReference>
<protein>
    <submittedName>
        <fullName evidence="3">DUF4097 domain-containing protein</fullName>
    </submittedName>
</protein>
<feature type="compositionally biased region" description="Low complexity" evidence="1">
    <location>
        <begin position="18"/>
        <end position="27"/>
    </location>
</feature>
<evidence type="ECO:0000256" key="1">
    <source>
        <dbReference type="SAM" id="MobiDB-lite"/>
    </source>
</evidence>
<evidence type="ECO:0000313" key="4">
    <source>
        <dbReference type="Proteomes" id="UP000324133"/>
    </source>
</evidence>
<keyword evidence="4" id="KW-1185">Reference proteome</keyword>
<feature type="region of interest" description="Disordered" evidence="1">
    <location>
        <begin position="1"/>
        <end position="30"/>
    </location>
</feature>
<comment type="caution">
    <text evidence="3">The sequence shown here is derived from an EMBL/GenBank/DDBJ whole genome shotgun (WGS) entry which is preliminary data.</text>
</comment>
<sequence>MLTGNCLVSEKATAASRQTTPPTAKQTTPREAELRTYKVKLGNGKDARVQLSMFNSNVKIVGYSGDEVVIETKDYSAPPKRAEGLKPLYNQIEDNTNLGLGVNKNGNTVTITKASRIDAQYVIRIPKNAAVVYKETNWEGGDISISDVDGEVELKLNNSEATLTNISGPVVATNTNGSIKVIFSSLAQSKPSAISTVSGDIDITLPAKDKANFKLKSMQGEIYTDFDIDLQRKKGKDEEDELSLLGGGGDIAGKVNGGGVEVSVQSITSDIFIRKKK</sequence>
<dbReference type="Proteomes" id="UP000324133">
    <property type="component" value="Unassembled WGS sequence"/>
</dbReference>
<name>A0A5B6TN19_9BACT</name>
<dbReference type="InterPro" id="IPR025164">
    <property type="entry name" value="Toastrack_DUF4097"/>
</dbReference>
<gene>
    <name evidence="3" type="ORF">FOA19_07920</name>
</gene>
<dbReference type="AlphaFoldDB" id="A0A5B6TN19"/>
<accession>A0A5B6TN19</accession>
<dbReference type="EMBL" id="VKKY01000001">
    <property type="protein sequence ID" value="KAA3440900.1"/>
    <property type="molecule type" value="Genomic_DNA"/>
</dbReference>
<evidence type="ECO:0000313" key="3">
    <source>
        <dbReference type="EMBL" id="KAA3440900.1"/>
    </source>
</evidence>
<organism evidence="3 4">
    <name type="scientific">Rufibacter hautae</name>
    <dbReference type="NCBI Taxonomy" id="2595005"/>
    <lineage>
        <taxon>Bacteria</taxon>
        <taxon>Pseudomonadati</taxon>
        <taxon>Bacteroidota</taxon>
        <taxon>Cytophagia</taxon>
        <taxon>Cytophagales</taxon>
        <taxon>Hymenobacteraceae</taxon>
        <taxon>Rufibacter</taxon>
    </lineage>
</organism>
<evidence type="ECO:0000259" key="2">
    <source>
        <dbReference type="Pfam" id="PF13349"/>
    </source>
</evidence>
<dbReference type="OrthoDB" id="1114934at2"/>
<proteinExistence type="predicted"/>
<reference evidence="3 4" key="1">
    <citation type="submission" date="2019-07" db="EMBL/GenBank/DDBJ databases">
        <title>Rufibacter sp. nov., isolated from lake sediment.</title>
        <authorList>
            <person name="Qu J.-H."/>
        </authorList>
    </citation>
    <scope>NUCLEOTIDE SEQUENCE [LARGE SCALE GENOMIC DNA]</scope>
    <source>
        <strain evidence="3 4">NBS58-1</strain>
    </source>
</reference>